<name>A0ACC4DX41_PURLI</name>
<sequence length="256" mass="27912">MIVSPPALLLIAYPLPCPFSSLLLHIPQSSRIRARVSPSKRHRRQLARHFPAQQTSSCKELARRPSSTPDEPAAGVRPFAHPRRFNSSPRAATPSSPQSAAAYRRRDHRYLGTDLVPVGRRLDSGDSRGRILPCQRTPSDPTSEYGAPNGSLGVGRPRHHGFAARSEGATLFPARPRLTSRVAPVDRYSSPAILKTFDGISITGAVCPFFVLTAVAVPSRLLHTSPFAEAGRRPAPRRRLPRPFSLGCIVTSLART</sequence>
<reference evidence="1" key="1">
    <citation type="submission" date="2024-12" db="EMBL/GenBank/DDBJ databases">
        <title>Comparative genomics and development of molecular markers within Purpureocillium lilacinum and among Purpureocillium species.</title>
        <authorList>
            <person name="Yeh Z.-Y."/>
            <person name="Ni N.-T."/>
            <person name="Lo P.-H."/>
            <person name="Mushyakhwo K."/>
            <person name="Lin C.-F."/>
            <person name="Nai Y.-S."/>
        </authorList>
    </citation>
    <scope>NUCLEOTIDE SEQUENCE</scope>
    <source>
        <strain evidence="1">NCHU-NPUST-175</strain>
    </source>
</reference>
<proteinExistence type="predicted"/>
<dbReference type="EMBL" id="JBGNUJ010000004">
    <property type="protein sequence ID" value="KAL3960931.1"/>
    <property type="molecule type" value="Genomic_DNA"/>
</dbReference>
<evidence type="ECO:0000313" key="1">
    <source>
        <dbReference type="EMBL" id="KAL3960931.1"/>
    </source>
</evidence>
<organism evidence="1 2">
    <name type="scientific">Purpureocillium lilacinum</name>
    <name type="common">Paecilomyces lilacinus</name>
    <dbReference type="NCBI Taxonomy" id="33203"/>
    <lineage>
        <taxon>Eukaryota</taxon>
        <taxon>Fungi</taxon>
        <taxon>Dikarya</taxon>
        <taxon>Ascomycota</taxon>
        <taxon>Pezizomycotina</taxon>
        <taxon>Sordariomycetes</taxon>
        <taxon>Hypocreomycetidae</taxon>
        <taxon>Hypocreales</taxon>
        <taxon>Ophiocordycipitaceae</taxon>
        <taxon>Purpureocillium</taxon>
    </lineage>
</organism>
<comment type="caution">
    <text evidence="1">The sequence shown here is derived from an EMBL/GenBank/DDBJ whole genome shotgun (WGS) entry which is preliminary data.</text>
</comment>
<gene>
    <name evidence="1" type="ORF">ACCO45_006048</name>
</gene>
<accession>A0ACC4DX41</accession>
<evidence type="ECO:0000313" key="2">
    <source>
        <dbReference type="Proteomes" id="UP001638806"/>
    </source>
</evidence>
<keyword evidence="2" id="KW-1185">Reference proteome</keyword>
<protein>
    <submittedName>
        <fullName evidence="1">Uncharacterized protein</fullName>
    </submittedName>
</protein>
<dbReference type="Proteomes" id="UP001638806">
    <property type="component" value="Unassembled WGS sequence"/>
</dbReference>